<dbReference type="Proteomes" id="UP000694864">
    <property type="component" value="Chromosome 4"/>
</dbReference>
<dbReference type="InterPro" id="IPR013103">
    <property type="entry name" value="RVT_2"/>
</dbReference>
<dbReference type="CDD" id="cd09272">
    <property type="entry name" value="RNase_HI_RT_Ty1"/>
    <property type="match status" value="1"/>
</dbReference>
<feature type="domain" description="Reverse transcriptase Ty1/copia-type" evidence="1">
    <location>
        <begin position="88"/>
        <end position="127"/>
    </location>
</feature>
<evidence type="ECO:0000259" key="1">
    <source>
        <dbReference type="Pfam" id="PF07727"/>
    </source>
</evidence>
<organism evidence="2 3">
    <name type="scientific">Camelina sativa</name>
    <name type="common">False flax</name>
    <name type="synonym">Myagrum sativum</name>
    <dbReference type="NCBI Taxonomy" id="90675"/>
    <lineage>
        <taxon>Eukaryota</taxon>
        <taxon>Viridiplantae</taxon>
        <taxon>Streptophyta</taxon>
        <taxon>Embryophyta</taxon>
        <taxon>Tracheophyta</taxon>
        <taxon>Spermatophyta</taxon>
        <taxon>Magnoliopsida</taxon>
        <taxon>eudicotyledons</taxon>
        <taxon>Gunneridae</taxon>
        <taxon>Pentapetalae</taxon>
        <taxon>rosids</taxon>
        <taxon>malvids</taxon>
        <taxon>Brassicales</taxon>
        <taxon>Brassicaceae</taxon>
        <taxon>Camelineae</taxon>
        <taxon>Camelina</taxon>
    </lineage>
</organism>
<dbReference type="PANTHER" id="PTHR11439">
    <property type="entry name" value="GAG-POL-RELATED RETROTRANSPOSON"/>
    <property type="match status" value="1"/>
</dbReference>
<dbReference type="PANTHER" id="PTHR11439:SF462">
    <property type="match status" value="1"/>
</dbReference>
<feature type="domain" description="Reverse transcriptase Ty1/copia-type" evidence="1">
    <location>
        <begin position="128"/>
        <end position="216"/>
    </location>
</feature>
<evidence type="ECO:0000313" key="3">
    <source>
        <dbReference type="RefSeq" id="XP_019099682.1"/>
    </source>
</evidence>
<dbReference type="SUPFAM" id="SSF56672">
    <property type="entry name" value="DNA/RNA polymerases"/>
    <property type="match status" value="1"/>
</dbReference>
<evidence type="ECO:0000313" key="2">
    <source>
        <dbReference type="Proteomes" id="UP000694864"/>
    </source>
</evidence>
<sequence>MERGCRQKFAPAKLQDYVINTVTADSDGDFTDSSWYLIDSYVDCSQFLEHHRAFLAAITVVVIPKTYTKAFLDENWRNAALVEIDAWKRVVHQMDVHNSFLHGDLDDEVYIRFPPGFRTDDNNKDYSLFTFADTDIRLHVLVYVDDLIFTGSSRQLIEEFKHYLSTCFRMKDLGISKYFLGIEVARNSTGMYLCQQNYDINSDSGLLGAKPVSHPLEQDHHLASAGGACLLDPFRYRRLVGRLIYLSVTRPDLSYAIHLLSQFMHAQKEDHWEAALRVVRYLKNNPGQGVFFRAGTDLRITAWCDSDYAGYPLSRRSLTAWIIQLGGSPVSWQTRKQDVVSRSSAGRISGNG</sequence>
<dbReference type="InterPro" id="IPR043502">
    <property type="entry name" value="DNA/RNA_pol_sf"/>
</dbReference>
<accession>A0ABM1RKZ4</accession>
<gene>
    <name evidence="3" type="primary">LOC109132504</name>
</gene>
<protein>
    <submittedName>
        <fullName evidence="3">Uncharacterized protein LOC109132504</fullName>
    </submittedName>
</protein>
<proteinExistence type="predicted"/>
<dbReference type="GeneID" id="109132504"/>
<reference evidence="2" key="1">
    <citation type="journal article" date="2014" name="Nat. Commun.">
        <title>The emerging biofuel crop Camelina sativa retains a highly undifferentiated hexaploid genome structure.</title>
        <authorList>
            <person name="Kagale S."/>
            <person name="Koh C."/>
            <person name="Nixon J."/>
            <person name="Bollina V."/>
            <person name="Clarke W.E."/>
            <person name="Tuteja R."/>
            <person name="Spillane C."/>
            <person name="Robinson S.J."/>
            <person name="Links M.G."/>
            <person name="Clarke C."/>
            <person name="Higgins E.E."/>
            <person name="Huebert T."/>
            <person name="Sharpe A.G."/>
            <person name="Parkin I.A."/>
        </authorList>
    </citation>
    <scope>NUCLEOTIDE SEQUENCE [LARGE SCALE GENOMIC DNA]</scope>
    <source>
        <strain evidence="2">cv. DH55</strain>
    </source>
</reference>
<keyword evidence="2" id="KW-1185">Reference proteome</keyword>
<dbReference type="RefSeq" id="XP_019099682.1">
    <property type="nucleotide sequence ID" value="XM_019244137.1"/>
</dbReference>
<dbReference type="Pfam" id="PF07727">
    <property type="entry name" value="RVT_2"/>
    <property type="match status" value="2"/>
</dbReference>
<reference evidence="3" key="2">
    <citation type="submission" date="2025-08" db="UniProtKB">
        <authorList>
            <consortium name="RefSeq"/>
        </authorList>
    </citation>
    <scope>IDENTIFICATION</scope>
    <source>
        <tissue evidence="3">Leaf</tissue>
    </source>
</reference>
<name>A0ABM1RKZ4_CAMSA</name>